<feature type="chain" id="PRO_5045498022" evidence="9">
    <location>
        <begin position="24"/>
        <end position="417"/>
    </location>
</feature>
<evidence type="ECO:0000256" key="7">
    <source>
        <dbReference type="ARBA" id="ARBA00023237"/>
    </source>
</evidence>
<dbReference type="RefSeq" id="WP_380748482.1">
    <property type="nucleotide sequence ID" value="NZ_JBHULT010000006.1"/>
</dbReference>
<accession>A0ABW5IT97</accession>
<evidence type="ECO:0000256" key="4">
    <source>
        <dbReference type="ARBA" id="ARBA00022452"/>
    </source>
</evidence>
<dbReference type="EMBL" id="JBHULT010000006">
    <property type="protein sequence ID" value="MFD2516926.1"/>
    <property type="molecule type" value="Genomic_DNA"/>
</dbReference>
<keyword evidence="4" id="KW-1134">Transmembrane beta strand</keyword>
<dbReference type="InterPro" id="IPR051906">
    <property type="entry name" value="TolC-like"/>
</dbReference>
<name>A0ABW5IT97_9FLAO</name>
<dbReference type="Proteomes" id="UP001597468">
    <property type="component" value="Unassembled WGS sequence"/>
</dbReference>
<proteinExistence type="inferred from homology"/>
<evidence type="ECO:0000256" key="5">
    <source>
        <dbReference type="ARBA" id="ARBA00022692"/>
    </source>
</evidence>
<feature type="coiled-coil region" evidence="8">
    <location>
        <begin position="312"/>
        <end position="357"/>
    </location>
</feature>
<evidence type="ECO:0000256" key="2">
    <source>
        <dbReference type="ARBA" id="ARBA00007613"/>
    </source>
</evidence>
<keyword evidence="11" id="KW-1185">Reference proteome</keyword>
<comment type="similarity">
    <text evidence="2">Belongs to the outer membrane factor (OMF) (TC 1.B.17) family.</text>
</comment>
<dbReference type="Gene3D" id="1.20.1600.10">
    <property type="entry name" value="Outer membrane efflux proteins (OEP)"/>
    <property type="match status" value="1"/>
</dbReference>
<evidence type="ECO:0000256" key="3">
    <source>
        <dbReference type="ARBA" id="ARBA00022448"/>
    </source>
</evidence>
<comment type="caution">
    <text evidence="10">The sequence shown here is derived from an EMBL/GenBank/DDBJ whole genome shotgun (WGS) entry which is preliminary data.</text>
</comment>
<evidence type="ECO:0000313" key="11">
    <source>
        <dbReference type="Proteomes" id="UP001597468"/>
    </source>
</evidence>
<dbReference type="InterPro" id="IPR003423">
    <property type="entry name" value="OMP_efflux"/>
</dbReference>
<reference evidence="11" key="1">
    <citation type="journal article" date="2019" name="Int. J. Syst. Evol. Microbiol.">
        <title>The Global Catalogue of Microorganisms (GCM) 10K type strain sequencing project: providing services to taxonomists for standard genome sequencing and annotation.</title>
        <authorList>
            <consortium name="The Broad Institute Genomics Platform"/>
            <consortium name="The Broad Institute Genome Sequencing Center for Infectious Disease"/>
            <person name="Wu L."/>
            <person name="Ma J."/>
        </authorList>
    </citation>
    <scope>NUCLEOTIDE SEQUENCE [LARGE SCALE GENOMIC DNA]</scope>
    <source>
        <strain evidence="11">KCTC 42585</strain>
    </source>
</reference>
<sequence length="417" mass="46939">MKNSLKISFLAAVLFLFFGSLKAQTLEDYLQIAADNNPDVKAAYAEFEAAMQEAPQVKSLPDPTLTMTAFGSMVETRLGPQEARFSLMQMFPWMGTLETRGNVANLMAEAKFQAFLNKRNELFLEVSRQFYELYALEQQLSYQQDDLEILQNYKDLALSRVRAGSGALSDVLQTDLMRNESVTGLDILRLKKESLVVQFNALLNRPRTEIVILPQEIETGPENAIFDTPVSGNPRLAELKTMEESAKAQEKLAQKEGLPNVGLGIDYAIIGERMDMDVEDSGRDAIMPMLSVSLPIFRGKYKAAKKQAAFMAESYEQRRIGLENQLSAEMEAAVFQVREAQAMLKLYERQVESSEQVLNLLLSSYRNASSSFEEVLRVRQELLKYQLAVAEAEAAYLTALARIDYLSGKSFDYDNKN</sequence>
<feature type="signal peptide" evidence="9">
    <location>
        <begin position="1"/>
        <end position="23"/>
    </location>
</feature>
<evidence type="ECO:0000256" key="1">
    <source>
        <dbReference type="ARBA" id="ARBA00004442"/>
    </source>
</evidence>
<dbReference type="SUPFAM" id="SSF56954">
    <property type="entry name" value="Outer membrane efflux proteins (OEP)"/>
    <property type="match status" value="1"/>
</dbReference>
<organism evidence="10 11">
    <name type="scientific">Salinimicrobium flavum</name>
    <dbReference type="NCBI Taxonomy" id="1737065"/>
    <lineage>
        <taxon>Bacteria</taxon>
        <taxon>Pseudomonadati</taxon>
        <taxon>Bacteroidota</taxon>
        <taxon>Flavobacteriia</taxon>
        <taxon>Flavobacteriales</taxon>
        <taxon>Flavobacteriaceae</taxon>
        <taxon>Salinimicrobium</taxon>
    </lineage>
</organism>
<dbReference type="Pfam" id="PF02321">
    <property type="entry name" value="OEP"/>
    <property type="match status" value="2"/>
</dbReference>
<dbReference type="PANTHER" id="PTHR30026">
    <property type="entry name" value="OUTER MEMBRANE PROTEIN TOLC"/>
    <property type="match status" value="1"/>
</dbReference>
<dbReference type="PANTHER" id="PTHR30026:SF20">
    <property type="entry name" value="OUTER MEMBRANE PROTEIN TOLC"/>
    <property type="match status" value="1"/>
</dbReference>
<evidence type="ECO:0000256" key="8">
    <source>
        <dbReference type="SAM" id="Coils"/>
    </source>
</evidence>
<keyword evidence="6" id="KW-0472">Membrane</keyword>
<protein>
    <submittedName>
        <fullName evidence="10">TolC family protein</fullName>
    </submittedName>
</protein>
<keyword evidence="9" id="KW-0732">Signal</keyword>
<keyword evidence="5" id="KW-0812">Transmembrane</keyword>
<evidence type="ECO:0000313" key="10">
    <source>
        <dbReference type="EMBL" id="MFD2516926.1"/>
    </source>
</evidence>
<gene>
    <name evidence="10" type="ORF">ACFSTG_03395</name>
</gene>
<keyword evidence="8" id="KW-0175">Coiled coil</keyword>
<keyword evidence="7" id="KW-0998">Cell outer membrane</keyword>
<evidence type="ECO:0000256" key="6">
    <source>
        <dbReference type="ARBA" id="ARBA00023136"/>
    </source>
</evidence>
<keyword evidence="3" id="KW-0813">Transport</keyword>
<evidence type="ECO:0000256" key="9">
    <source>
        <dbReference type="SAM" id="SignalP"/>
    </source>
</evidence>
<comment type="subcellular location">
    <subcellularLocation>
        <location evidence="1">Cell outer membrane</location>
    </subcellularLocation>
</comment>